<evidence type="ECO:0000256" key="4">
    <source>
        <dbReference type="ARBA" id="ARBA00022729"/>
    </source>
</evidence>
<keyword evidence="4 5" id="KW-0732">Signal</keyword>
<evidence type="ECO:0000313" key="8">
    <source>
        <dbReference type="Proteomes" id="UP000732377"/>
    </source>
</evidence>
<dbReference type="InterPro" id="IPR002491">
    <property type="entry name" value="ABC_transptr_periplasmic_BD"/>
</dbReference>
<feature type="chain" id="PRO_5038679707" evidence="5">
    <location>
        <begin position="21"/>
        <end position="330"/>
    </location>
</feature>
<evidence type="ECO:0000256" key="2">
    <source>
        <dbReference type="ARBA" id="ARBA00008814"/>
    </source>
</evidence>
<dbReference type="InterPro" id="IPR033870">
    <property type="entry name" value="FatB"/>
</dbReference>
<evidence type="ECO:0000256" key="1">
    <source>
        <dbReference type="ARBA" id="ARBA00004196"/>
    </source>
</evidence>
<dbReference type="PROSITE" id="PS51257">
    <property type="entry name" value="PROKAR_LIPOPROTEIN"/>
    <property type="match status" value="1"/>
</dbReference>
<dbReference type="GO" id="GO:0030288">
    <property type="term" value="C:outer membrane-bounded periplasmic space"/>
    <property type="evidence" value="ECO:0007669"/>
    <property type="project" value="TreeGrafter"/>
</dbReference>
<feature type="domain" description="Fe/B12 periplasmic-binding" evidence="6">
    <location>
        <begin position="71"/>
        <end position="330"/>
    </location>
</feature>
<dbReference type="CDD" id="cd01140">
    <property type="entry name" value="FatB"/>
    <property type="match status" value="1"/>
</dbReference>
<comment type="similarity">
    <text evidence="2">Belongs to the bacterial solute-binding protein 8 family.</text>
</comment>
<evidence type="ECO:0000313" key="7">
    <source>
        <dbReference type="EMBL" id="MBY6276481.1"/>
    </source>
</evidence>
<dbReference type="PANTHER" id="PTHR30532">
    <property type="entry name" value="IRON III DICITRATE-BINDING PERIPLASMIC PROTEIN"/>
    <property type="match status" value="1"/>
</dbReference>
<organism evidence="7 8">
    <name type="scientific">Symbiobacterium thermophilum</name>
    <dbReference type="NCBI Taxonomy" id="2734"/>
    <lineage>
        <taxon>Bacteria</taxon>
        <taxon>Bacillati</taxon>
        <taxon>Bacillota</taxon>
        <taxon>Clostridia</taxon>
        <taxon>Eubacteriales</taxon>
        <taxon>Symbiobacteriaceae</taxon>
        <taxon>Symbiobacterium</taxon>
    </lineage>
</organism>
<comment type="caution">
    <text evidence="7">The sequence shown here is derived from an EMBL/GenBank/DDBJ whole genome shotgun (WGS) entry which is preliminary data.</text>
</comment>
<dbReference type="EMBL" id="PIUK01000084">
    <property type="protein sequence ID" value="MBY6276481.1"/>
    <property type="molecule type" value="Genomic_DNA"/>
</dbReference>
<evidence type="ECO:0000259" key="6">
    <source>
        <dbReference type="PROSITE" id="PS50983"/>
    </source>
</evidence>
<evidence type="ECO:0000256" key="5">
    <source>
        <dbReference type="SAM" id="SignalP"/>
    </source>
</evidence>
<dbReference type="Pfam" id="PF01497">
    <property type="entry name" value="Peripla_BP_2"/>
    <property type="match status" value="1"/>
</dbReference>
<dbReference type="RefSeq" id="WP_273379515.1">
    <property type="nucleotide sequence ID" value="NZ_PIUK01000084.1"/>
</dbReference>
<evidence type="ECO:0000256" key="3">
    <source>
        <dbReference type="ARBA" id="ARBA00022448"/>
    </source>
</evidence>
<protein>
    <submittedName>
        <fullName evidence="7">ABC transporter</fullName>
    </submittedName>
</protein>
<name>A0A953I3U0_SYMTR</name>
<reference evidence="7" key="1">
    <citation type="submission" date="2017-11" db="EMBL/GenBank/DDBJ databases">
        <title>Three new genomes from thermophilic consortium.</title>
        <authorList>
            <person name="Quaggio R."/>
            <person name="Amgarten D."/>
            <person name="Setubal J.C."/>
        </authorList>
    </citation>
    <scope>NUCLEOTIDE SEQUENCE</scope>
    <source>
        <strain evidence="7">ZCTH01-B2</strain>
    </source>
</reference>
<dbReference type="Proteomes" id="UP000732377">
    <property type="component" value="Unassembled WGS sequence"/>
</dbReference>
<accession>A0A953I3U0</accession>
<comment type="subcellular location">
    <subcellularLocation>
        <location evidence="1">Cell envelope</location>
    </subcellularLocation>
</comment>
<dbReference type="PROSITE" id="PS50983">
    <property type="entry name" value="FE_B12_PBP"/>
    <property type="match status" value="1"/>
</dbReference>
<gene>
    <name evidence="7" type="ORF">CWE10_09745</name>
</gene>
<dbReference type="Gene3D" id="3.40.50.1980">
    <property type="entry name" value="Nitrogenase molybdenum iron protein domain"/>
    <property type="match status" value="2"/>
</dbReference>
<dbReference type="SUPFAM" id="SSF53807">
    <property type="entry name" value="Helical backbone' metal receptor"/>
    <property type="match status" value="1"/>
</dbReference>
<dbReference type="AlphaFoldDB" id="A0A953I3U0"/>
<feature type="signal peptide" evidence="5">
    <location>
        <begin position="1"/>
        <end position="20"/>
    </location>
</feature>
<proteinExistence type="inferred from homology"/>
<keyword evidence="3" id="KW-0813">Transport</keyword>
<dbReference type="PANTHER" id="PTHR30532:SF28">
    <property type="entry name" value="PETROBACTIN-BINDING PROTEIN YCLQ"/>
    <property type="match status" value="1"/>
</dbReference>
<sequence>MKRKVSLVSMLLALALAVVGCGGGTSTGANNLSTGGSTSPVQTAEPSPAAQDTIVITHQLGETPVPVNPQKVVVFDFGILDTLDLLGVEVAGLPQGNVPPYLIQYTHGNYTNVGTLQEPDFEALSALDPDLIIISARTATHYEALSELAPTIYLAVDTNNYMESFKQNMDTIGAIFQKEEQVAAELKKIEDKIAEVRAKVAGGSEKALILLSNDKSISAYGPGSRFALIHDVLGFPAVDPTIEVSTHGQQVSFEYVKEKNPDYIFVIDRAAVVSGGGQPAKDTFDNDLVKQTNAYKNGKIIYLDPNYWYLSGGGLVSVSAMIDEVAAAIQ</sequence>
<dbReference type="GO" id="GO:1901678">
    <property type="term" value="P:iron coordination entity transport"/>
    <property type="evidence" value="ECO:0007669"/>
    <property type="project" value="UniProtKB-ARBA"/>
</dbReference>
<dbReference type="InterPro" id="IPR051313">
    <property type="entry name" value="Bact_iron-sidero_bind"/>
</dbReference>